<evidence type="ECO:0000313" key="2">
    <source>
        <dbReference type="EMBL" id="SHF72176.1"/>
    </source>
</evidence>
<dbReference type="STRING" id="1302690.BUE76_19535"/>
<proteinExistence type="predicted"/>
<evidence type="ECO:0000313" key="3">
    <source>
        <dbReference type="Proteomes" id="UP000184368"/>
    </source>
</evidence>
<feature type="domain" description="Putative beta-lactamase-inhibitor-like PepSY-like" evidence="1">
    <location>
        <begin position="237"/>
        <end position="299"/>
    </location>
</feature>
<organism evidence="2 3">
    <name type="scientific">Cnuella takakiae</name>
    <dbReference type="NCBI Taxonomy" id="1302690"/>
    <lineage>
        <taxon>Bacteria</taxon>
        <taxon>Pseudomonadati</taxon>
        <taxon>Bacteroidota</taxon>
        <taxon>Chitinophagia</taxon>
        <taxon>Chitinophagales</taxon>
        <taxon>Chitinophagaceae</taxon>
        <taxon>Cnuella</taxon>
    </lineage>
</organism>
<dbReference type="SUPFAM" id="SSF160574">
    <property type="entry name" value="BT0923-like"/>
    <property type="match status" value="1"/>
</dbReference>
<dbReference type="AlphaFoldDB" id="A0A1M5DZ34"/>
<name>A0A1M5DZ34_9BACT</name>
<dbReference type="Pfam" id="PF11396">
    <property type="entry name" value="PepSY_like"/>
    <property type="match status" value="1"/>
</dbReference>
<keyword evidence="3" id="KW-1185">Reference proteome</keyword>
<dbReference type="InterPro" id="IPR021533">
    <property type="entry name" value="PepSY-like"/>
</dbReference>
<protein>
    <recommendedName>
        <fullName evidence="1">Putative beta-lactamase-inhibitor-like PepSY-like domain-containing protein</fullName>
    </recommendedName>
</protein>
<dbReference type="EMBL" id="FQUO01000011">
    <property type="protein sequence ID" value="SHF72176.1"/>
    <property type="molecule type" value="Genomic_DNA"/>
</dbReference>
<dbReference type="OrthoDB" id="787491at2"/>
<sequence>MNIQSNKLVATLFGALALIFTACQKEEVSSSVDELSVSASTIAVAATSSAAGISGTSGSTTDSVYILHGCGRNTNMAATSLSAMPASVETYLTTNYAGYTLYKALAVYDSSNVLQSFIAVVYYNGKPVALKFDATGNFVQVLEQREKGDVPGRGWHNGGRFQHRNGLGKDSVAISALPATILSSFTSAYNTDTLVKAFRSADSGYVLLSRNNGLYATAYTGAGVYVNRITLNREKGQVTSVDAAALPALITSYLSATYPGYVFNKAFSIRVNGILKSYVVVIDANNTRYGLSFDSGGSFVALKTIH</sequence>
<evidence type="ECO:0000259" key="1">
    <source>
        <dbReference type="Pfam" id="PF11396"/>
    </source>
</evidence>
<accession>A0A1M5DZ34</accession>
<dbReference type="PROSITE" id="PS51257">
    <property type="entry name" value="PROKAR_LIPOPROTEIN"/>
    <property type="match status" value="1"/>
</dbReference>
<dbReference type="RefSeq" id="WP_073044683.1">
    <property type="nucleotide sequence ID" value="NZ_FQUO01000011.1"/>
</dbReference>
<gene>
    <name evidence="2" type="ORF">SAMN05444008_111137</name>
</gene>
<reference evidence="2 3" key="1">
    <citation type="submission" date="2016-11" db="EMBL/GenBank/DDBJ databases">
        <authorList>
            <person name="Jaros S."/>
            <person name="Januszkiewicz K."/>
            <person name="Wedrychowicz H."/>
        </authorList>
    </citation>
    <scope>NUCLEOTIDE SEQUENCE [LARGE SCALE GENOMIC DNA]</scope>
    <source>
        <strain evidence="2 3">DSM 26897</strain>
    </source>
</reference>
<dbReference type="Proteomes" id="UP000184368">
    <property type="component" value="Unassembled WGS sequence"/>
</dbReference>